<dbReference type="PROSITE" id="PS50041">
    <property type="entry name" value="C_TYPE_LECTIN_2"/>
    <property type="match status" value="1"/>
</dbReference>
<dbReference type="Pfam" id="PF00059">
    <property type="entry name" value="Lectin_C"/>
    <property type="match status" value="1"/>
</dbReference>
<dbReference type="SUPFAM" id="SSF56436">
    <property type="entry name" value="C-type lectin-like"/>
    <property type="match status" value="1"/>
</dbReference>
<evidence type="ECO:0000313" key="4">
    <source>
        <dbReference type="RefSeq" id="XP_012942296.1"/>
    </source>
</evidence>
<dbReference type="Gene3D" id="3.10.100.10">
    <property type="entry name" value="Mannose-Binding Protein A, subunit A"/>
    <property type="match status" value="1"/>
</dbReference>
<dbReference type="Proteomes" id="UP000694888">
    <property type="component" value="Unplaced"/>
</dbReference>
<protein>
    <submittedName>
        <fullName evidence="4">Uncharacterized protein LOC101849399</fullName>
    </submittedName>
</protein>
<feature type="region of interest" description="Disordered" evidence="1">
    <location>
        <begin position="1"/>
        <end position="33"/>
    </location>
</feature>
<feature type="domain" description="C-type lectin" evidence="2">
    <location>
        <begin position="128"/>
        <end position="229"/>
    </location>
</feature>
<dbReference type="CDD" id="cd00037">
    <property type="entry name" value="CLECT"/>
    <property type="match status" value="1"/>
</dbReference>
<dbReference type="InterPro" id="IPR016186">
    <property type="entry name" value="C-type_lectin-like/link_sf"/>
</dbReference>
<gene>
    <name evidence="4" type="primary">LOC101849399</name>
</gene>
<dbReference type="InterPro" id="IPR001304">
    <property type="entry name" value="C-type_lectin-like"/>
</dbReference>
<organism evidence="3 4">
    <name type="scientific">Aplysia californica</name>
    <name type="common">California sea hare</name>
    <dbReference type="NCBI Taxonomy" id="6500"/>
    <lineage>
        <taxon>Eukaryota</taxon>
        <taxon>Metazoa</taxon>
        <taxon>Spiralia</taxon>
        <taxon>Lophotrochozoa</taxon>
        <taxon>Mollusca</taxon>
        <taxon>Gastropoda</taxon>
        <taxon>Heterobranchia</taxon>
        <taxon>Euthyneura</taxon>
        <taxon>Tectipleura</taxon>
        <taxon>Aplysiida</taxon>
        <taxon>Aplysioidea</taxon>
        <taxon>Aplysiidae</taxon>
        <taxon>Aplysia</taxon>
    </lineage>
</organism>
<keyword evidence="3" id="KW-1185">Reference proteome</keyword>
<dbReference type="GeneID" id="101849399"/>
<sequence length="274" mass="30314">MTSRRRRLASVTSEGTDEENIPGMSATGSVSNENEQDPFLQVTFDIPDISQSGMYMCRITPTIGIRRQVYERVSAEELGNSDIVTLFRSLRDDVSELTEAVNAEVCSPGQAVQISLLTSSLFIASDVHAGHRYYMSTVSSASFLNVEASCLAMGGYLAEVDTQEELVFLQTFLHPRISRRQLVLISATDEESEGVWVHRQSGTTASIFDWFPSAPNDSQGTKNCLSFLWYFNEATGVKMKDVSCSYVEGATVWQHSYLCEVPEADSVIRNNCPA</sequence>
<accession>A0ABM1A7F0</accession>
<evidence type="ECO:0000256" key="1">
    <source>
        <dbReference type="SAM" id="MobiDB-lite"/>
    </source>
</evidence>
<evidence type="ECO:0000313" key="3">
    <source>
        <dbReference type="Proteomes" id="UP000694888"/>
    </source>
</evidence>
<evidence type="ECO:0000259" key="2">
    <source>
        <dbReference type="PROSITE" id="PS50041"/>
    </source>
</evidence>
<proteinExistence type="predicted"/>
<dbReference type="SMART" id="SM00034">
    <property type="entry name" value="CLECT"/>
    <property type="match status" value="1"/>
</dbReference>
<dbReference type="InterPro" id="IPR016187">
    <property type="entry name" value="CTDL_fold"/>
</dbReference>
<name>A0ABM1A7F0_APLCA</name>
<dbReference type="RefSeq" id="XP_012942296.1">
    <property type="nucleotide sequence ID" value="XM_013086842.2"/>
</dbReference>
<reference evidence="4" key="1">
    <citation type="submission" date="2025-08" db="UniProtKB">
        <authorList>
            <consortium name="RefSeq"/>
        </authorList>
    </citation>
    <scope>IDENTIFICATION</scope>
</reference>